<accession>A0A512RNG5</accession>
<name>A0A512RNG5_9BACT</name>
<protein>
    <recommendedName>
        <fullName evidence="3">Toxin RelE</fullName>
    </recommendedName>
</protein>
<evidence type="ECO:0000313" key="2">
    <source>
        <dbReference type="Proteomes" id="UP000321436"/>
    </source>
</evidence>
<keyword evidence="2" id="KW-1185">Reference proteome</keyword>
<dbReference type="AlphaFoldDB" id="A0A512RNG5"/>
<dbReference type="EMBL" id="BKAU01000004">
    <property type="protein sequence ID" value="GEP97232.1"/>
    <property type="molecule type" value="Genomic_DNA"/>
</dbReference>
<comment type="caution">
    <text evidence="1">The sequence shown here is derived from an EMBL/GenBank/DDBJ whole genome shotgun (WGS) entry which is preliminary data.</text>
</comment>
<sequence>MTKQNIPIFGARKIDAVTGRIPVRQLSINGIGQLDAFEADLKDTTYLPEYRTLLTYINFYAENGTLPPNKMKDITPGKATVKEYEFRTKHLRVYAIHGKEGKLILLCGYKNTQEKDIRKFRSLKERYFESLQ</sequence>
<dbReference type="RefSeq" id="WP_146864603.1">
    <property type="nucleotide sequence ID" value="NZ_BKAU01000004.1"/>
</dbReference>
<dbReference type="Proteomes" id="UP000321436">
    <property type="component" value="Unassembled WGS sequence"/>
</dbReference>
<reference evidence="1 2" key="1">
    <citation type="submission" date="2019-07" db="EMBL/GenBank/DDBJ databases">
        <title>Whole genome shotgun sequence of Chitinophaga cymbidii NBRC 109752.</title>
        <authorList>
            <person name="Hosoyama A."/>
            <person name="Uohara A."/>
            <person name="Ohji S."/>
            <person name="Ichikawa N."/>
        </authorList>
    </citation>
    <scope>NUCLEOTIDE SEQUENCE [LARGE SCALE GENOMIC DNA]</scope>
    <source>
        <strain evidence="1 2">NBRC 109752</strain>
    </source>
</reference>
<evidence type="ECO:0000313" key="1">
    <source>
        <dbReference type="EMBL" id="GEP97232.1"/>
    </source>
</evidence>
<proteinExistence type="predicted"/>
<organism evidence="1 2">
    <name type="scientific">Chitinophaga cymbidii</name>
    <dbReference type="NCBI Taxonomy" id="1096750"/>
    <lineage>
        <taxon>Bacteria</taxon>
        <taxon>Pseudomonadati</taxon>
        <taxon>Bacteroidota</taxon>
        <taxon>Chitinophagia</taxon>
        <taxon>Chitinophagales</taxon>
        <taxon>Chitinophagaceae</taxon>
        <taxon>Chitinophaga</taxon>
    </lineage>
</organism>
<dbReference type="OrthoDB" id="981361at2"/>
<evidence type="ECO:0008006" key="3">
    <source>
        <dbReference type="Google" id="ProtNLM"/>
    </source>
</evidence>
<gene>
    <name evidence="1" type="ORF">CCY01nite_34920</name>
</gene>